<keyword evidence="2" id="KW-1185">Reference proteome</keyword>
<dbReference type="RefSeq" id="WP_301869613.1">
    <property type="nucleotide sequence ID" value="NZ_JAUKNN010000026.1"/>
</dbReference>
<accession>A0ABT8QDR2</accession>
<reference evidence="1" key="1">
    <citation type="submission" date="2023-07" db="EMBL/GenBank/DDBJ databases">
        <title>Stenotrophomonas isolates from soil.</title>
        <authorList>
            <person name="Sharma V."/>
            <person name="Zur-Pinska J."/>
            <person name="Hay A.G."/>
        </authorList>
    </citation>
    <scope>NUCLEOTIDE SEQUENCE</scope>
    <source>
        <strain evidence="1">C2</strain>
    </source>
</reference>
<dbReference type="Proteomes" id="UP001174315">
    <property type="component" value="Unassembled WGS sequence"/>
</dbReference>
<proteinExistence type="predicted"/>
<organism evidence="1 2">
    <name type="scientific">Stenotrophomonas indicatrix</name>
    <dbReference type="NCBI Taxonomy" id="2045451"/>
    <lineage>
        <taxon>Bacteria</taxon>
        <taxon>Pseudomonadati</taxon>
        <taxon>Pseudomonadota</taxon>
        <taxon>Gammaproteobacteria</taxon>
        <taxon>Lysobacterales</taxon>
        <taxon>Lysobacteraceae</taxon>
        <taxon>Stenotrophomonas</taxon>
    </lineage>
</organism>
<sequence length="97" mass="10756">MAVRAEGIADIRAAAADMIIQHPGRRKSSQERIVERLTERTDITLQRAGDSAASKAIPAYSRAFPRCNGGCGGPMQHFRTSKSHHRIVRQLIVFVCR</sequence>
<gene>
    <name evidence="1" type="ORF">Q0S36_11870</name>
</gene>
<evidence type="ECO:0000313" key="2">
    <source>
        <dbReference type="Proteomes" id="UP001174315"/>
    </source>
</evidence>
<dbReference type="EMBL" id="JAUKNN010000026">
    <property type="protein sequence ID" value="MDN8670030.1"/>
    <property type="molecule type" value="Genomic_DNA"/>
</dbReference>
<name>A0ABT8QDR2_9GAMM</name>
<evidence type="ECO:0000313" key="1">
    <source>
        <dbReference type="EMBL" id="MDN8670030.1"/>
    </source>
</evidence>
<comment type="caution">
    <text evidence="1">The sequence shown here is derived from an EMBL/GenBank/DDBJ whole genome shotgun (WGS) entry which is preliminary data.</text>
</comment>
<protein>
    <submittedName>
        <fullName evidence="1">Uncharacterized protein</fullName>
    </submittedName>
</protein>